<sequence>MKAITNYVAALLTLTMIFTSVAFFVSTMIKQSQFSSETMRVMVNVSDRAREYLGIGYVVQGNRLILTIINLGTIEVTPTYIVYIDKDLNVIYEELKGISIPIDSIVKLNLSIPKPFTELRSIKLTTLRGNVFDVLVPTYKPLSITALVNRTLIGLNDVFELTLIIENNLFKDIVIKPDDFTIRFINHINNTEVNTYFFLKKVFPEDPVILRKSEKIVFKFIYQYSGGIVSETPIDIKIDLTILTVNYEEVYTSTYVTYLFKLI</sequence>
<evidence type="ECO:0000313" key="2">
    <source>
        <dbReference type="EMBL" id="HGM59298.1"/>
    </source>
</evidence>
<keyword evidence="1" id="KW-0812">Transmembrane</keyword>
<keyword evidence="1" id="KW-0472">Membrane</keyword>
<comment type="caution">
    <text evidence="2">The sequence shown here is derived from an EMBL/GenBank/DDBJ whole genome shotgun (WGS) entry which is preliminary data.</text>
</comment>
<dbReference type="AlphaFoldDB" id="A0A7C4DAX5"/>
<feature type="transmembrane region" description="Helical" evidence="1">
    <location>
        <begin position="7"/>
        <end position="29"/>
    </location>
</feature>
<keyword evidence="1" id="KW-1133">Transmembrane helix</keyword>
<protein>
    <submittedName>
        <fullName evidence="2">Uncharacterized protein</fullName>
    </submittedName>
</protein>
<evidence type="ECO:0000256" key="1">
    <source>
        <dbReference type="SAM" id="Phobius"/>
    </source>
</evidence>
<organism evidence="2">
    <name type="scientific">Staphylothermus marinus</name>
    <dbReference type="NCBI Taxonomy" id="2280"/>
    <lineage>
        <taxon>Archaea</taxon>
        <taxon>Thermoproteota</taxon>
        <taxon>Thermoprotei</taxon>
        <taxon>Desulfurococcales</taxon>
        <taxon>Desulfurococcaceae</taxon>
        <taxon>Staphylothermus</taxon>
    </lineage>
</organism>
<reference evidence="2" key="1">
    <citation type="journal article" date="2020" name="mSystems">
        <title>Genome- and Community-Level Interaction Insights into Carbon Utilization and Element Cycling Functions of Hydrothermarchaeota in Hydrothermal Sediment.</title>
        <authorList>
            <person name="Zhou Z."/>
            <person name="Liu Y."/>
            <person name="Xu W."/>
            <person name="Pan J."/>
            <person name="Luo Z.H."/>
            <person name="Li M."/>
        </authorList>
    </citation>
    <scope>NUCLEOTIDE SEQUENCE [LARGE SCALE GENOMIC DNA]</scope>
    <source>
        <strain evidence="2">SpSt-642</strain>
    </source>
</reference>
<name>A0A7C4DAX5_STAMA</name>
<proteinExistence type="predicted"/>
<accession>A0A7C4DAX5</accession>
<dbReference type="EMBL" id="DTBJ01000057">
    <property type="protein sequence ID" value="HGM59298.1"/>
    <property type="molecule type" value="Genomic_DNA"/>
</dbReference>
<gene>
    <name evidence="2" type="ORF">ENU14_06925</name>
</gene>